<dbReference type="HOGENOM" id="CLU_114463_0_0_7"/>
<organism evidence="1 2">
    <name type="scientific">Desulfovibrio piger ATCC 29098</name>
    <dbReference type="NCBI Taxonomy" id="411464"/>
    <lineage>
        <taxon>Bacteria</taxon>
        <taxon>Pseudomonadati</taxon>
        <taxon>Thermodesulfobacteriota</taxon>
        <taxon>Desulfovibrionia</taxon>
        <taxon>Desulfovibrionales</taxon>
        <taxon>Desulfovibrionaceae</taxon>
        <taxon>Desulfovibrio</taxon>
    </lineage>
</organism>
<dbReference type="InterPro" id="IPR018755">
    <property type="entry name" value="Phage_Mu_Gp48"/>
</dbReference>
<dbReference type="Proteomes" id="UP000003676">
    <property type="component" value="Unassembled WGS sequence"/>
</dbReference>
<dbReference type="OrthoDB" id="5460132at2"/>
<name>B6WSP8_9BACT</name>
<dbReference type="AlphaFoldDB" id="B6WSP8"/>
<protein>
    <recommendedName>
        <fullName evidence="3">Phage tail protein</fullName>
    </recommendedName>
</protein>
<sequence>MPHADLLAALLPPVSYAPSGLHLAASLAMEGRELDRVQADAAHAVGGLRPFLYQQWLEDYERVYGLPGPCALGGQLLQERLALLAVALQERGGISLAWLRRYAALAGYEAKVTEYREFKAGHSAAGDALTNGGWCHAFLVTAPGDAPREFKAGQSVAGEALRTWGDPILECIINWRKPAHTVGLVAYIEE</sequence>
<dbReference type="eggNOG" id="COG3778">
    <property type="taxonomic scope" value="Bacteria"/>
</dbReference>
<comment type="caution">
    <text evidence="1">The sequence shown here is derived from an EMBL/GenBank/DDBJ whole genome shotgun (WGS) entry which is preliminary data.</text>
</comment>
<gene>
    <name evidence="1" type="ORF">DESPIG_01100</name>
</gene>
<dbReference type="Pfam" id="PF10076">
    <property type="entry name" value="Phage_Mu_Gp48"/>
    <property type="match status" value="1"/>
</dbReference>
<dbReference type="RefSeq" id="WP_006005522.1">
    <property type="nucleotide sequence ID" value="NZ_DS996355.1"/>
</dbReference>
<reference evidence="1 2" key="2">
    <citation type="submission" date="2008-10" db="EMBL/GenBank/DDBJ databases">
        <authorList>
            <person name="Fulton L."/>
            <person name="Clifton S."/>
            <person name="Fulton B."/>
            <person name="Xu J."/>
            <person name="Minx P."/>
            <person name="Pepin K.H."/>
            <person name="Johnson M."/>
            <person name="Bhonagiri V."/>
            <person name="Nash W.E."/>
            <person name="Mardis E.R."/>
            <person name="Wilson R.K."/>
        </authorList>
    </citation>
    <scope>NUCLEOTIDE SEQUENCE [LARGE SCALE GENOMIC DNA]</scope>
    <source>
        <strain evidence="1 2">ATCC 29098</strain>
    </source>
</reference>
<accession>B6WSP8</accession>
<evidence type="ECO:0000313" key="2">
    <source>
        <dbReference type="Proteomes" id="UP000003676"/>
    </source>
</evidence>
<proteinExistence type="predicted"/>
<evidence type="ECO:0000313" key="1">
    <source>
        <dbReference type="EMBL" id="EEB33992.1"/>
    </source>
</evidence>
<reference evidence="1 2" key="1">
    <citation type="submission" date="2008-10" db="EMBL/GenBank/DDBJ databases">
        <title>Draft genome sequence of Desulvovibrio piger (ATCC 29098).</title>
        <authorList>
            <person name="Sudarsanam P."/>
            <person name="Ley R."/>
            <person name="Guruge J."/>
            <person name="Turnbaugh P.J."/>
            <person name="Mahowald M."/>
            <person name="Liep D."/>
            <person name="Gordon J."/>
        </authorList>
    </citation>
    <scope>NUCLEOTIDE SEQUENCE [LARGE SCALE GENOMIC DNA]</scope>
    <source>
        <strain evidence="1 2">ATCC 29098</strain>
    </source>
</reference>
<dbReference type="EMBL" id="ABXU01000028">
    <property type="protein sequence ID" value="EEB33992.1"/>
    <property type="molecule type" value="Genomic_DNA"/>
</dbReference>
<evidence type="ECO:0008006" key="3">
    <source>
        <dbReference type="Google" id="ProtNLM"/>
    </source>
</evidence>